<dbReference type="Proteomes" id="UP000440732">
    <property type="component" value="Unassembled WGS sequence"/>
</dbReference>
<organism evidence="2 3">
    <name type="scientific">Phytophthora fragariae</name>
    <dbReference type="NCBI Taxonomy" id="53985"/>
    <lineage>
        <taxon>Eukaryota</taxon>
        <taxon>Sar</taxon>
        <taxon>Stramenopiles</taxon>
        <taxon>Oomycota</taxon>
        <taxon>Peronosporomycetes</taxon>
        <taxon>Peronosporales</taxon>
        <taxon>Peronosporaceae</taxon>
        <taxon>Phytophthora</taxon>
    </lineage>
</organism>
<name>A0A6A3QU62_9STRA</name>
<evidence type="ECO:0000256" key="1">
    <source>
        <dbReference type="SAM" id="MobiDB-lite"/>
    </source>
</evidence>
<dbReference type="AlphaFoldDB" id="A0A6A3QU62"/>
<gene>
    <name evidence="2" type="ORF">PF006_g26801</name>
</gene>
<feature type="region of interest" description="Disordered" evidence="1">
    <location>
        <begin position="260"/>
        <end position="282"/>
    </location>
</feature>
<evidence type="ECO:0000313" key="3">
    <source>
        <dbReference type="Proteomes" id="UP000440732"/>
    </source>
</evidence>
<proteinExistence type="predicted"/>
<sequence>MAATPPLPPLEVASAAFFRLECSHAQLFQTEYKRSNRTKGLKILRCFPHCCPEHIDRSYCGTSLSVRVELAARASDAAPPPPSQVVAVFARFEATSDVSLRPGECVEVAKMAAGTQSDSKLEGQWVAGSLDRPSRLVTTIRTPGTPSDDHKPLVFHLNGKPFSRWYYDWESGANKAHRLTKHVLKAYIVERCAVDQHDNFTDFTRPCAHTQLYRVLHVVSSPEFTVISYRRAPSKQFQFPIEDGSALGYEEAAQFSQDMAGSSDSAYEPHSHSFADRSTELRPPMDVKLDPFFSDLHQAKRQRASSLAVRSSISRESSGLLEDKLRWEHANASAVAVSKNLALAYSLLGWAPLRAYAACADELVHLVHHSLQESLVGPSKELSKLNCFSKLVLDQVQANQGAAVASSSDIGMDGAVKAVPRDLDTLLRALAQAALWPFSADTMKWMRTFFRQYACSVVDKHALRGCFVLFVEELQDRLDTQVFKHTTMHSLANVAEEVIAAVYSHECFHARRPQVRGILSGQDFAGWNAFVAQMRETYINMSTCTSVARGLAQNRPEVTFSEVHPPRNRVENAWNDAWQMDVEEAVWRPSEQPVKVDIGNGSGSKAISDDAGSLSLLSMVQVISQLVRLEVALDIEARMLHVRSTQGVSGTLDCMRLTLDGKERVFSQFPNGMASSISAGLNGDYIAEMRVDQSGRLVVYLQTFTWSQNGPSYHVRIRIECWRSQRLCVSGDVLATTAPTSFTSDDALYLGEMSLQDKREAVEKAFSQQLRENSATAWASSSPWQESGRFRLSYTKRS</sequence>
<protein>
    <submittedName>
        <fullName evidence="2">Uncharacterized protein</fullName>
    </submittedName>
</protein>
<dbReference type="EMBL" id="QXGA01003471">
    <property type="protein sequence ID" value="KAE9082881.1"/>
    <property type="molecule type" value="Genomic_DNA"/>
</dbReference>
<comment type="caution">
    <text evidence="2">The sequence shown here is derived from an EMBL/GenBank/DDBJ whole genome shotgun (WGS) entry which is preliminary data.</text>
</comment>
<evidence type="ECO:0000313" key="2">
    <source>
        <dbReference type="EMBL" id="KAE9082881.1"/>
    </source>
</evidence>
<reference evidence="2 3" key="1">
    <citation type="submission" date="2018-08" db="EMBL/GenBank/DDBJ databases">
        <title>Genomic investigation of the strawberry pathogen Phytophthora fragariae indicates pathogenicity is determined by transcriptional variation in three key races.</title>
        <authorList>
            <person name="Adams T.M."/>
            <person name="Armitage A.D."/>
            <person name="Sobczyk M.K."/>
            <person name="Bates H.J."/>
            <person name="Dunwell J.M."/>
            <person name="Nellist C.F."/>
            <person name="Harrison R.J."/>
        </authorList>
    </citation>
    <scope>NUCLEOTIDE SEQUENCE [LARGE SCALE GENOMIC DNA]</scope>
    <source>
        <strain evidence="2 3">NOV-5</strain>
    </source>
</reference>
<feature type="compositionally biased region" description="Basic and acidic residues" evidence="1">
    <location>
        <begin position="267"/>
        <end position="282"/>
    </location>
</feature>
<accession>A0A6A3QU62</accession>